<protein>
    <submittedName>
        <fullName evidence="1">Uncharacterized protein</fullName>
    </submittedName>
</protein>
<gene>
    <name evidence="1" type="ORF">NC653_039214</name>
</gene>
<sequence>MGHRFYKAVCIQSNVILEDKIKSMIKVMFFHCQGLQSGETCRRHDFPSPNMKVASPFQSRESSIYNLN</sequence>
<proteinExistence type="predicted"/>
<accession>A0AAD6LAN6</accession>
<dbReference type="EMBL" id="JAQIZT010000018">
    <property type="protein sequence ID" value="KAJ6957212.1"/>
    <property type="molecule type" value="Genomic_DNA"/>
</dbReference>
<evidence type="ECO:0000313" key="1">
    <source>
        <dbReference type="EMBL" id="KAJ6957212.1"/>
    </source>
</evidence>
<organism evidence="1 2">
    <name type="scientific">Populus alba x Populus x berolinensis</name>
    <dbReference type="NCBI Taxonomy" id="444605"/>
    <lineage>
        <taxon>Eukaryota</taxon>
        <taxon>Viridiplantae</taxon>
        <taxon>Streptophyta</taxon>
        <taxon>Embryophyta</taxon>
        <taxon>Tracheophyta</taxon>
        <taxon>Spermatophyta</taxon>
        <taxon>Magnoliopsida</taxon>
        <taxon>eudicotyledons</taxon>
        <taxon>Gunneridae</taxon>
        <taxon>Pentapetalae</taxon>
        <taxon>rosids</taxon>
        <taxon>fabids</taxon>
        <taxon>Malpighiales</taxon>
        <taxon>Salicaceae</taxon>
        <taxon>Saliceae</taxon>
        <taxon>Populus</taxon>
    </lineage>
</organism>
<dbReference type="Proteomes" id="UP001164929">
    <property type="component" value="Chromosome 18"/>
</dbReference>
<comment type="caution">
    <text evidence="1">The sequence shown here is derived from an EMBL/GenBank/DDBJ whole genome shotgun (WGS) entry which is preliminary data.</text>
</comment>
<reference evidence="1 2" key="1">
    <citation type="journal article" date="2023" name="Mol. Ecol. Resour.">
        <title>Chromosome-level genome assembly of a triploid poplar Populus alba 'Berolinensis'.</title>
        <authorList>
            <person name="Chen S."/>
            <person name="Yu Y."/>
            <person name="Wang X."/>
            <person name="Wang S."/>
            <person name="Zhang T."/>
            <person name="Zhou Y."/>
            <person name="He R."/>
            <person name="Meng N."/>
            <person name="Wang Y."/>
            <person name="Liu W."/>
            <person name="Liu Z."/>
            <person name="Liu J."/>
            <person name="Guo Q."/>
            <person name="Huang H."/>
            <person name="Sederoff R.R."/>
            <person name="Wang G."/>
            <person name="Qu G."/>
            <person name="Chen S."/>
        </authorList>
    </citation>
    <scope>NUCLEOTIDE SEQUENCE [LARGE SCALE GENOMIC DNA]</scope>
    <source>
        <strain evidence="1">SC-2020</strain>
    </source>
</reference>
<keyword evidence="2" id="KW-1185">Reference proteome</keyword>
<dbReference type="AlphaFoldDB" id="A0AAD6LAN6"/>
<name>A0AAD6LAN6_9ROSI</name>
<evidence type="ECO:0000313" key="2">
    <source>
        <dbReference type="Proteomes" id="UP001164929"/>
    </source>
</evidence>